<evidence type="ECO:0000313" key="5">
    <source>
        <dbReference type="Proteomes" id="UP000270021"/>
    </source>
</evidence>
<dbReference type="RefSeq" id="WP_126039991.1">
    <property type="nucleotide sequence ID" value="NZ_CP034438.1"/>
</dbReference>
<keyword evidence="3" id="KW-0472">Membrane</keyword>
<feature type="compositionally biased region" description="Polar residues" evidence="2">
    <location>
        <begin position="109"/>
        <end position="120"/>
    </location>
</feature>
<name>A0A3S8Z8Z2_9ACTO</name>
<feature type="transmembrane region" description="Helical" evidence="3">
    <location>
        <begin position="36"/>
        <end position="57"/>
    </location>
</feature>
<accession>A0A3S8Z8Z2</accession>
<feature type="transmembrane region" description="Helical" evidence="3">
    <location>
        <begin position="63"/>
        <end position="85"/>
    </location>
</feature>
<keyword evidence="3" id="KW-0812">Transmembrane</keyword>
<dbReference type="PANTHER" id="PTHR34703">
    <property type="entry name" value="ANTIPORTER SUBUNIT MNHG2-RELATED"/>
    <property type="match status" value="1"/>
</dbReference>
<gene>
    <name evidence="4" type="ORF">EJO69_05355</name>
</gene>
<keyword evidence="5" id="KW-1185">Reference proteome</keyword>
<dbReference type="Pfam" id="PF03334">
    <property type="entry name" value="PhaG_MnhG_YufB"/>
    <property type="match status" value="1"/>
</dbReference>
<dbReference type="InterPro" id="IPR005133">
    <property type="entry name" value="PhaG_MnhG_YufB"/>
</dbReference>
<dbReference type="OrthoDB" id="3430828at2"/>
<dbReference type="AlphaFoldDB" id="A0A3S8Z8Z2"/>
<reference evidence="4 5" key="1">
    <citation type="submission" date="2018-12" db="EMBL/GenBank/DDBJ databases">
        <title>Complete genome sequence of Flaviflexus salsibiostraticola KCTC 33148.</title>
        <authorList>
            <person name="Bae J.-W."/>
        </authorList>
    </citation>
    <scope>NUCLEOTIDE SEQUENCE [LARGE SCALE GENOMIC DNA]</scope>
    <source>
        <strain evidence="4 5">KCTC 33148</strain>
    </source>
</reference>
<dbReference type="Proteomes" id="UP000270021">
    <property type="component" value="Chromosome"/>
</dbReference>
<organism evidence="4 5">
    <name type="scientific">Flaviflexus salsibiostraticola</name>
    <dbReference type="NCBI Taxonomy" id="1282737"/>
    <lineage>
        <taxon>Bacteria</taxon>
        <taxon>Bacillati</taxon>
        <taxon>Actinomycetota</taxon>
        <taxon>Actinomycetes</taxon>
        <taxon>Actinomycetales</taxon>
        <taxon>Actinomycetaceae</taxon>
        <taxon>Flaviflexus</taxon>
    </lineage>
</organism>
<feature type="region of interest" description="Disordered" evidence="2">
    <location>
        <begin position="100"/>
        <end position="120"/>
    </location>
</feature>
<sequence>MSTLALVGNILAVLGSLVFATAALGLVRFPDTYTRLSAVGTAGGLGIILIITGVVLYDPSPTGFILLLLIIGLQLSTSSIGSIAIGRSAYLTGSPLVRPHFNELDQEPSEASPNTESENG</sequence>
<feature type="transmembrane region" description="Helical" evidence="3">
    <location>
        <begin position="6"/>
        <end position="29"/>
    </location>
</feature>
<proteinExistence type="inferred from homology"/>
<evidence type="ECO:0000313" key="4">
    <source>
        <dbReference type="EMBL" id="AZN29796.1"/>
    </source>
</evidence>
<evidence type="ECO:0000256" key="2">
    <source>
        <dbReference type="SAM" id="MobiDB-lite"/>
    </source>
</evidence>
<dbReference type="EMBL" id="CP034438">
    <property type="protein sequence ID" value="AZN29796.1"/>
    <property type="molecule type" value="Genomic_DNA"/>
</dbReference>
<comment type="similarity">
    <text evidence="1">Belongs to the CPA3 antiporters (TC 2.A.63) subunit G family.</text>
</comment>
<evidence type="ECO:0000256" key="1">
    <source>
        <dbReference type="ARBA" id="ARBA00008404"/>
    </source>
</evidence>
<dbReference type="KEGG" id="fsl:EJO69_05355"/>
<dbReference type="PANTHER" id="PTHR34703:SF1">
    <property type="entry name" value="ANTIPORTER SUBUNIT MNHG2-RELATED"/>
    <property type="match status" value="1"/>
</dbReference>
<dbReference type="GO" id="GO:0015385">
    <property type="term" value="F:sodium:proton antiporter activity"/>
    <property type="evidence" value="ECO:0007669"/>
    <property type="project" value="TreeGrafter"/>
</dbReference>
<protein>
    <submittedName>
        <fullName evidence="4">Monovalent cation/H(+) antiporter subunit G</fullName>
    </submittedName>
</protein>
<evidence type="ECO:0000256" key="3">
    <source>
        <dbReference type="SAM" id="Phobius"/>
    </source>
</evidence>
<keyword evidence="3" id="KW-1133">Transmembrane helix</keyword>